<dbReference type="AlphaFoldDB" id="G7HVY5"/>
<organism evidence="1 2">
    <name type="scientific">Corynebacterium casei UCMA 3821</name>
    <dbReference type="NCBI Taxonomy" id="1110505"/>
    <lineage>
        <taxon>Bacteria</taxon>
        <taxon>Bacillati</taxon>
        <taxon>Actinomycetota</taxon>
        <taxon>Actinomycetes</taxon>
        <taxon>Mycobacteriales</taxon>
        <taxon>Corynebacteriaceae</taxon>
        <taxon>Corynebacterium</taxon>
    </lineage>
</organism>
<proteinExistence type="predicted"/>
<sequence length="44" mass="5272">MLIRIYDWVPIVIISAATHDLKWFRPRIDRDDDMGKISFPHADF</sequence>
<accession>G7HVY5</accession>
<evidence type="ECO:0000313" key="1">
    <source>
        <dbReference type="EMBL" id="CCE54350.1"/>
    </source>
</evidence>
<protein>
    <submittedName>
        <fullName evidence="1">Uncharacterized protein</fullName>
    </submittedName>
</protein>
<dbReference type="EMBL" id="CAFW01000020">
    <property type="protein sequence ID" value="CCE54350.1"/>
    <property type="molecule type" value="Genomic_DNA"/>
</dbReference>
<name>G7HVY5_9CORY</name>
<evidence type="ECO:0000313" key="2">
    <source>
        <dbReference type="Proteomes" id="UP000004840"/>
    </source>
</evidence>
<reference evidence="1 2" key="1">
    <citation type="journal article" date="2012" name="J. Bacteriol.">
        <title>Genome Sequence of Corynebacterium casei UCMA 3821, Isolated from a Smear-Ripened Cheese.</title>
        <authorList>
            <person name="Monnet C."/>
            <person name="Loux V."/>
            <person name="Bento P."/>
            <person name="Gibrat J.F."/>
            <person name="Straub C."/>
            <person name="Bonnarme P."/>
            <person name="Landaud S."/>
            <person name="Irlinger F."/>
        </authorList>
    </citation>
    <scope>NUCLEOTIDE SEQUENCE [LARGE SCALE GENOMIC DNA]</scope>
    <source>
        <strain evidence="1 2">UCMA 3821</strain>
    </source>
</reference>
<gene>
    <name evidence="1" type="ORF">CCAS_03735</name>
</gene>
<comment type="caution">
    <text evidence="1">The sequence shown here is derived from an EMBL/GenBank/DDBJ whole genome shotgun (WGS) entry which is preliminary data.</text>
</comment>
<dbReference type="Proteomes" id="UP000004840">
    <property type="component" value="Unassembled WGS sequence"/>
</dbReference>